<dbReference type="PANTHER" id="PTHR23513">
    <property type="entry name" value="INTEGRAL MEMBRANE EFFLUX PROTEIN-RELATED"/>
    <property type="match status" value="1"/>
</dbReference>
<dbReference type="Gene3D" id="1.20.1250.20">
    <property type="entry name" value="MFS general substrate transporter like domains"/>
    <property type="match status" value="1"/>
</dbReference>
<dbReference type="GO" id="GO:0022857">
    <property type="term" value="F:transmembrane transporter activity"/>
    <property type="evidence" value="ECO:0007669"/>
    <property type="project" value="InterPro"/>
</dbReference>
<gene>
    <name evidence="9" type="ORF">ETD85_46205</name>
</gene>
<dbReference type="InterPro" id="IPR020846">
    <property type="entry name" value="MFS_dom"/>
</dbReference>
<feature type="transmembrane region" description="Helical" evidence="7">
    <location>
        <begin position="274"/>
        <end position="296"/>
    </location>
</feature>
<feature type="transmembrane region" description="Helical" evidence="7">
    <location>
        <begin position="399"/>
        <end position="419"/>
    </location>
</feature>
<feature type="transmembrane region" description="Helical" evidence="7">
    <location>
        <begin position="308"/>
        <end position="325"/>
    </location>
</feature>
<protein>
    <submittedName>
        <fullName evidence="9">MFS transporter</fullName>
    </submittedName>
</protein>
<sequence length="467" mass="50049">MSKTWPRTPKRRWRRWRCSSSTGSRSVVLIRRRHVTRSRGTRRQVSQGRSSLRRLPGFPEVLAAATVSTVGDGIQLVTLPLLASSLTMSPQVISALAAAGMLPALIFALPAGALVDRIDRRRLLVVVDVLRAVILGGLVLLLLSGRLALWELFAITFVLGICGVLFGTGSVAYLPSIVPKNKLAQANGYLSTVTELGNGIIGPALGGPIFAISKALPFVINALSFAGSAYFLARLARSSALAPTQTRAAPPSGSFGRQVTEGLRWLFRRRSLRSLVFVVAGWNLFGWMPEATFILYAKQELQLGEVGYALLFTSTSVGAVLGGLVSSRMINRWGMQPVLYCSVGLYALLMVPVAISDSVVVVGVAFFAQGIPLVAWTVVSTTIRQALVPDELLGRVASVFRLVASGFSPIGMLAGGLLADWLGLRAVYLVSAAGILLIVLMNMRGLRILAQEAEAETRRVDQTEASP</sequence>
<keyword evidence="2" id="KW-0813">Transport</keyword>
<feature type="transmembrane region" description="Helical" evidence="7">
    <location>
        <begin position="123"/>
        <end position="143"/>
    </location>
</feature>
<feature type="transmembrane region" description="Helical" evidence="7">
    <location>
        <begin position="92"/>
        <end position="111"/>
    </location>
</feature>
<evidence type="ECO:0000256" key="1">
    <source>
        <dbReference type="ARBA" id="ARBA00004651"/>
    </source>
</evidence>
<feature type="transmembrane region" description="Helical" evidence="7">
    <location>
        <begin position="337"/>
        <end position="355"/>
    </location>
</feature>
<feature type="transmembrane region" description="Helical" evidence="7">
    <location>
        <begin position="425"/>
        <end position="443"/>
    </location>
</feature>
<dbReference type="Pfam" id="PF05977">
    <property type="entry name" value="MFS_3"/>
    <property type="match status" value="1"/>
</dbReference>
<keyword evidence="10" id="KW-1185">Reference proteome</keyword>
<reference evidence="9 10" key="1">
    <citation type="submission" date="2019-05" db="EMBL/GenBank/DDBJ databases">
        <title>Draft genome sequence of Nonomuraea zeae DSM 100528.</title>
        <authorList>
            <person name="Saricaoglu S."/>
            <person name="Isik K."/>
        </authorList>
    </citation>
    <scope>NUCLEOTIDE SEQUENCE [LARGE SCALE GENOMIC DNA]</scope>
    <source>
        <strain evidence="9 10">DSM 100528</strain>
    </source>
</reference>
<feature type="transmembrane region" description="Helical" evidence="7">
    <location>
        <begin position="149"/>
        <end position="174"/>
    </location>
</feature>
<dbReference type="InterPro" id="IPR036259">
    <property type="entry name" value="MFS_trans_sf"/>
</dbReference>
<dbReference type="OrthoDB" id="145388at2"/>
<dbReference type="EMBL" id="VCKX01000236">
    <property type="protein sequence ID" value="TMR24750.1"/>
    <property type="molecule type" value="Genomic_DNA"/>
</dbReference>
<dbReference type="CDD" id="cd06173">
    <property type="entry name" value="MFS_MefA_like"/>
    <property type="match status" value="1"/>
</dbReference>
<dbReference type="PANTHER" id="PTHR23513:SF6">
    <property type="entry name" value="MAJOR FACILITATOR SUPERFAMILY ASSOCIATED DOMAIN-CONTAINING PROTEIN"/>
    <property type="match status" value="1"/>
</dbReference>
<evidence type="ECO:0000256" key="5">
    <source>
        <dbReference type="ARBA" id="ARBA00022989"/>
    </source>
</evidence>
<keyword evidence="3" id="KW-1003">Cell membrane</keyword>
<evidence type="ECO:0000256" key="7">
    <source>
        <dbReference type="SAM" id="Phobius"/>
    </source>
</evidence>
<evidence type="ECO:0000256" key="6">
    <source>
        <dbReference type="ARBA" id="ARBA00023136"/>
    </source>
</evidence>
<comment type="subcellular location">
    <subcellularLocation>
        <location evidence="1">Cell membrane</location>
        <topology evidence="1">Multi-pass membrane protein</topology>
    </subcellularLocation>
</comment>
<organism evidence="9 10">
    <name type="scientific">Nonomuraea zeae</name>
    <dbReference type="NCBI Taxonomy" id="1642303"/>
    <lineage>
        <taxon>Bacteria</taxon>
        <taxon>Bacillati</taxon>
        <taxon>Actinomycetota</taxon>
        <taxon>Actinomycetes</taxon>
        <taxon>Streptosporangiales</taxon>
        <taxon>Streptosporangiaceae</taxon>
        <taxon>Nonomuraea</taxon>
    </lineage>
</organism>
<evidence type="ECO:0000256" key="2">
    <source>
        <dbReference type="ARBA" id="ARBA00022448"/>
    </source>
</evidence>
<dbReference type="Proteomes" id="UP000306628">
    <property type="component" value="Unassembled WGS sequence"/>
</dbReference>
<dbReference type="InterPro" id="IPR010290">
    <property type="entry name" value="TM_effector"/>
</dbReference>
<evidence type="ECO:0000313" key="9">
    <source>
        <dbReference type="EMBL" id="TMR24750.1"/>
    </source>
</evidence>
<dbReference type="GO" id="GO:0005886">
    <property type="term" value="C:plasma membrane"/>
    <property type="evidence" value="ECO:0007669"/>
    <property type="project" value="UniProtKB-SubCell"/>
</dbReference>
<keyword evidence="6 7" id="KW-0472">Membrane</keyword>
<accession>A0A5S4GF44</accession>
<evidence type="ECO:0000256" key="3">
    <source>
        <dbReference type="ARBA" id="ARBA00022475"/>
    </source>
</evidence>
<feature type="domain" description="Major facilitator superfamily (MFS) profile" evidence="8">
    <location>
        <begin position="52"/>
        <end position="450"/>
    </location>
</feature>
<proteinExistence type="predicted"/>
<dbReference type="AlphaFoldDB" id="A0A5S4GF44"/>
<evidence type="ECO:0000259" key="8">
    <source>
        <dbReference type="PROSITE" id="PS50850"/>
    </source>
</evidence>
<feature type="transmembrane region" description="Helical" evidence="7">
    <location>
        <begin position="361"/>
        <end position="379"/>
    </location>
</feature>
<name>A0A5S4GF44_9ACTN</name>
<feature type="transmembrane region" description="Helical" evidence="7">
    <location>
        <begin position="61"/>
        <end position="86"/>
    </location>
</feature>
<keyword evidence="5 7" id="KW-1133">Transmembrane helix</keyword>
<keyword evidence="4 7" id="KW-0812">Transmembrane</keyword>
<dbReference type="PROSITE" id="PS50850">
    <property type="entry name" value="MFS"/>
    <property type="match status" value="1"/>
</dbReference>
<comment type="caution">
    <text evidence="9">The sequence shown here is derived from an EMBL/GenBank/DDBJ whole genome shotgun (WGS) entry which is preliminary data.</text>
</comment>
<evidence type="ECO:0000313" key="10">
    <source>
        <dbReference type="Proteomes" id="UP000306628"/>
    </source>
</evidence>
<evidence type="ECO:0000256" key="4">
    <source>
        <dbReference type="ARBA" id="ARBA00022692"/>
    </source>
</evidence>
<dbReference type="SUPFAM" id="SSF103473">
    <property type="entry name" value="MFS general substrate transporter"/>
    <property type="match status" value="1"/>
</dbReference>